<dbReference type="AlphaFoldDB" id="A0A285I6G4"/>
<proteinExistence type="predicted"/>
<dbReference type="RefSeq" id="WP_097019207.1">
    <property type="nucleotide sequence ID" value="NZ_OBDZ01000032.1"/>
</dbReference>
<name>A0A285I6G4_9FIRM</name>
<organism evidence="1 2">
    <name type="scientific">Orenia metallireducens</name>
    <dbReference type="NCBI Taxonomy" id="1413210"/>
    <lineage>
        <taxon>Bacteria</taxon>
        <taxon>Bacillati</taxon>
        <taxon>Bacillota</taxon>
        <taxon>Clostridia</taxon>
        <taxon>Halanaerobiales</taxon>
        <taxon>Halobacteroidaceae</taxon>
        <taxon>Orenia</taxon>
    </lineage>
</organism>
<evidence type="ECO:0000313" key="1">
    <source>
        <dbReference type="EMBL" id="SNY43560.1"/>
    </source>
</evidence>
<protein>
    <submittedName>
        <fullName evidence="1">Uncharacterized protein</fullName>
    </submittedName>
</protein>
<keyword evidence="2" id="KW-1185">Reference proteome</keyword>
<accession>A0A285I6G4</accession>
<dbReference type="Proteomes" id="UP000219573">
    <property type="component" value="Unassembled WGS sequence"/>
</dbReference>
<reference evidence="2" key="1">
    <citation type="submission" date="2017-09" db="EMBL/GenBank/DDBJ databases">
        <authorList>
            <person name="Varghese N."/>
            <person name="Submissions S."/>
        </authorList>
    </citation>
    <scope>NUCLEOTIDE SEQUENCE [LARGE SCALE GENOMIC DNA]</scope>
    <source>
        <strain evidence="2">MSL47</strain>
    </source>
</reference>
<dbReference type="EMBL" id="OBDZ01000032">
    <property type="protein sequence ID" value="SNY43560.1"/>
    <property type="molecule type" value="Genomic_DNA"/>
</dbReference>
<sequence>MADKYSTKITCERYFRINSAEPINPEDIEISVNYNGDDNDNHAESVEEPNLLVMAILWAYYQAGEQGLLKEGLPAPWEEIAEGDEDDKWVEFLECISSHSDWSNWIRDPQEAKEQIIEIYNEIEGR</sequence>
<gene>
    <name evidence="1" type="ORF">SAMN06265827_13214</name>
</gene>
<evidence type="ECO:0000313" key="2">
    <source>
        <dbReference type="Proteomes" id="UP000219573"/>
    </source>
</evidence>
<dbReference type="OrthoDB" id="2112945at2"/>